<dbReference type="OrthoDB" id="9804645at2"/>
<keyword evidence="6 12" id="KW-0418">Kinase</keyword>
<evidence type="ECO:0000256" key="7">
    <source>
        <dbReference type="ARBA" id="ARBA00023012"/>
    </source>
</evidence>
<dbReference type="KEGG" id="tgr:Tgr7_2496"/>
<dbReference type="Proteomes" id="UP000002383">
    <property type="component" value="Chromosome"/>
</dbReference>
<feature type="domain" description="HAMP" evidence="11">
    <location>
        <begin position="203"/>
        <end position="255"/>
    </location>
</feature>
<dbReference type="PANTHER" id="PTHR43711">
    <property type="entry name" value="TWO-COMPONENT HISTIDINE KINASE"/>
    <property type="match status" value="1"/>
</dbReference>
<dbReference type="AlphaFoldDB" id="B8GLL8"/>
<dbReference type="Pfam" id="PF02518">
    <property type="entry name" value="HATPase_c"/>
    <property type="match status" value="1"/>
</dbReference>
<dbReference type="eggNOG" id="COG2205">
    <property type="taxonomic scope" value="Bacteria"/>
</dbReference>
<dbReference type="PROSITE" id="PS50109">
    <property type="entry name" value="HIS_KIN"/>
    <property type="match status" value="1"/>
</dbReference>
<reference evidence="12 13" key="1">
    <citation type="journal article" date="2011" name="Stand. Genomic Sci.">
        <title>Complete genome sequence of 'Thioalkalivibrio sulfidophilus' HL-EbGr7.</title>
        <authorList>
            <person name="Muyzer G."/>
            <person name="Sorokin D.Y."/>
            <person name="Mavromatis K."/>
            <person name="Lapidus A."/>
            <person name="Clum A."/>
            <person name="Ivanova N."/>
            <person name="Pati A."/>
            <person name="d'Haeseleer P."/>
            <person name="Woyke T."/>
            <person name="Kyrpides N.C."/>
        </authorList>
    </citation>
    <scope>NUCLEOTIDE SEQUENCE [LARGE SCALE GENOMIC DNA]</scope>
    <source>
        <strain evidence="12 13">HL-EbGR7</strain>
    </source>
</reference>
<evidence type="ECO:0000256" key="4">
    <source>
        <dbReference type="ARBA" id="ARBA00022553"/>
    </source>
</evidence>
<evidence type="ECO:0000256" key="6">
    <source>
        <dbReference type="ARBA" id="ARBA00022777"/>
    </source>
</evidence>
<dbReference type="GO" id="GO:0000155">
    <property type="term" value="F:phosphorelay sensor kinase activity"/>
    <property type="evidence" value="ECO:0007669"/>
    <property type="project" value="InterPro"/>
</dbReference>
<feature type="region of interest" description="Disordered" evidence="8">
    <location>
        <begin position="478"/>
        <end position="497"/>
    </location>
</feature>
<dbReference type="EC" id="2.7.13.3" evidence="3"/>
<dbReference type="InterPro" id="IPR003660">
    <property type="entry name" value="HAMP_dom"/>
</dbReference>
<dbReference type="Pfam" id="PF00512">
    <property type="entry name" value="HisKA"/>
    <property type="match status" value="1"/>
</dbReference>
<evidence type="ECO:0000259" key="11">
    <source>
        <dbReference type="PROSITE" id="PS50885"/>
    </source>
</evidence>
<dbReference type="Gene3D" id="3.30.565.10">
    <property type="entry name" value="Histidine kinase-like ATPase, C-terminal domain"/>
    <property type="match status" value="1"/>
</dbReference>
<dbReference type="InterPro" id="IPR036097">
    <property type="entry name" value="HisK_dim/P_sf"/>
</dbReference>
<sequence length="497" mass="55235" precursor="true">MASPLSFYRSLTILQLILLGFSLVTLPLAYALTTALLSVERLTDQSQQAVLDAVQAIQASRTLVEDVTALERHARQYQVLGDPALMEAYEARRETLGAALERLYRLDLGPRVWEQLRLLERRETGAFEVLQGQAHDSEAVREALSVYPVLGELARGVFQDSTRAVSREVEAMQAHSAEVSQTLLWQASALIPAVLALAAVFTVLIARPLRQLKFSIRALGAGRFDRPIRVTGPYDLADLGARLDWLRRRLVELEQQKVTFLRHISHELKTPLTNIREGADLLSDQVVGRLNDQQAEIARIVHDNSLQLQKLIEDLIRFSVANTAMPVIESRPIRLDALIAELVEQHKLAARSRGVEIELALSGETVNSDREKIRVILDNLLSNAIKFTREHSSVQIHTGHYGEHVFVEILDQGPGIPPADRERVFEVFYQGDVRPRGHVRGSGMGLSIAREYAKALDGRLMVMDADNGARLRLELPRLGMAPPDQAGTQAQASGRAA</sequence>
<dbReference type="SMART" id="SM00387">
    <property type="entry name" value="HATPase_c"/>
    <property type="match status" value="1"/>
</dbReference>
<gene>
    <name evidence="12" type="ordered locus">Tgr7_2496</name>
</gene>
<dbReference type="PROSITE" id="PS50885">
    <property type="entry name" value="HAMP"/>
    <property type="match status" value="1"/>
</dbReference>
<keyword evidence="9" id="KW-0472">Membrane</keyword>
<dbReference type="InterPro" id="IPR003661">
    <property type="entry name" value="HisK_dim/P_dom"/>
</dbReference>
<dbReference type="CDD" id="cd00082">
    <property type="entry name" value="HisKA"/>
    <property type="match status" value="1"/>
</dbReference>
<organism evidence="12 13">
    <name type="scientific">Thioalkalivibrio sulfidiphilus (strain HL-EbGR7)</name>
    <dbReference type="NCBI Taxonomy" id="396588"/>
    <lineage>
        <taxon>Bacteria</taxon>
        <taxon>Pseudomonadati</taxon>
        <taxon>Pseudomonadota</taxon>
        <taxon>Gammaproteobacteria</taxon>
        <taxon>Chromatiales</taxon>
        <taxon>Ectothiorhodospiraceae</taxon>
        <taxon>Thioalkalivibrio</taxon>
    </lineage>
</organism>
<comment type="subcellular location">
    <subcellularLocation>
        <location evidence="2">Membrane</location>
    </subcellularLocation>
</comment>
<keyword evidence="9" id="KW-1133">Transmembrane helix</keyword>
<dbReference type="Gene3D" id="6.10.340.10">
    <property type="match status" value="1"/>
</dbReference>
<dbReference type="SMART" id="SM00388">
    <property type="entry name" value="HisKA"/>
    <property type="match status" value="1"/>
</dbReference>
<evidence type="ECO:0000256" key="8">
    <source>
        <dbReference type="SAM" id="MobiDB-lite"/>
    </source>
</evidence>
<dbReference type="PANTHER" id="PTHR43711:SF1">
    <property type="entry name" value="HISTIDINE KINASE 1"/>
    <property type="match status" value="1"/>
</dbReference>
<feature type="transmembrane region" description="Helical" evidence="9">
    <location>
        <begin position="183"/>
        <end position="206"/>
    </location>
</feature>
<comment type="catalytic activity">
    <reaction evidence="1">
        <text>ATP + protein L-histidine = ADP + protein N-phospho-L-histidine.</text>
        <dbReference type="EC" id="2.7.13.3"/>
    </reaction>
</comment>
<protein>
    <recommendedName>
        <fullName evidence="3">histidine kinase</fullName>
        <ecNumber evidence="3">2.7.13.3</ecNumber>
    </recommendedName>
</protein>
<dbReference type="EMBL" id="CP001339">
    <property type="protein sequence ID" value="ACL73573.1"/>
    <property type="molecule type" value="Genomic_DNA"/>
</dbReference>
<dbReference type="Gene3D" id="1.10.287.130">
    <property type="match status" value="1"/>
</dbReference>
<keyword evidence="7" id="KW-0902">Two-component regulatory system</keyword>
<name>B8GLL8_THISH</name>
<evidence type="ECO:0000313" key="12">
    <source>
        <dbReference type="EMBL" id="ACL73573.1"/>
    </source>
</evidence>
<keyword evidence="13" id="KW-1185">Reference proteome</keyword>
<dbReference type="SMART" id="SM00304">
    <property type="entry name" value="HAMP"/>
    <property type="match status" value="1"/>
</dbReference>
<dbReference type="STRING" id="396588.Tgr7_2496"/>
<dbReference type="InterPro" id="IPR050736">
    <property type="entry name" value="Sensor_HK_Regulatory"/>
</dbReference>
<dbReference type="InterPro" id="IPR005467">
    <property type="entry name" value="His_kinase_dom"/>
</dbReference>
<evidence type="ECO:0000256" key="2">
    <source>
        <dbReference type="ARBA" id="ARBA00004370"/>
    </source>
</evidence>
<dbReference type="InterPro" id="IPR003594">
    <property type="entry name" value="HATPase_dom"/>
</dbReference>
<evidence type="ECO:0000256" key="5">
    <source>
        <dbReference type="ARBA" id="ARBA00022679"/>
    </source>
</evidence>
<dbReference type="RefSeq" id="WP_012639048.1">
    <property type="nucleotide sequence ID" value="NC_011901.1"/>
</dbReference>
<dbReference type="SUPFAM" id="SSF55874">
    <property type="entry name" value="ATPase domain of HSP90 chaperone/DNA topoisomerase II/histidine kinase"/>
    <property type="match status" value="1"/>
</dbReference>
<evidence type="ECO:0000256" key="1">
    <source>
        <dbReference type="ARBA" id="ARBA00000085"/>
    </source>
</evidence>
<dbReference type="GO" id="GO:0016020">
    <property type="term" value="C:membrane"/>
    <property type="evidence" value="ECO:0007669"/>
    <property type="project" value="UniProtKB-SubCell"/>
</dbReference>
<dbReference type="HOGENOM" id="CLU_000445_89_23_6"/>
<dbReference type="InterPro" id="IPR036890">
    <property type="entry name" value="HATPase_C_sf"/>
</dbReference>
<keyword evidence="5" id="KW-0808">Transferase</keyword>
<evidence type="ECO:0000313" key="13">
    <source>
        <dbReference type="Proteomes" id="UP000002383"/>
    </source>
</evidence>
<feature type="compositionally biased region" description="Polar residues" evidence="8">
    <location>
        <begin position="486"/>
        <end position="497"/>
    </location>
</feature>
<accession>B8GLL8</accession>
<evidence type="ECO:0000259" key="10">
    <source>
        <dbReference type="PROSITE" id="PS50109"/>
    </source>
</evidence>
<dbReference type="Pfam" id="PF00672">
    <property type="entry name" value="HAMP"/>
    <property type="match status" value="1"/>
</dbReference>
<feature type="domain" description="Histidine kinase" evidence="10">
    <location>
        <begin position="263"/>
        <end position="479"/>
    </location>
</feature>
<keyword evidence="9" id="KW-0812">Transmembrane</keyword>
<keyword evidence="4" id="KW-0597">Phosphoprotein</keyword>
<evidence type="ECO:0000256" key="9">
    <source>
        <dbReference type="SAM" id="Phobius"/>
    </source>
</evidence>
<proteinExistence type="predicted"/>
<evidence type="ECO:0000256" key="3">
    <source>
        <dbReference type="ARBA" id="ARBA00012438"/>
    </source>
</evidence>
<dbReference type="InterPro" id="IPR004358">
    <property type="entry name" value="Sig_transdc_His_kin-like_C"/>
</dbReference>
<dbReference type="SUPFAM" id="SSF47384">
    <property type="entry name" value="Homodimeric domain of signal transducing histidine kinase"/>
    <property type="match status" value="1"/>
</dbReference>
<dbReference type="CDD" id="cd00075">
    <property type="entry name" value="HATPase"/>
    <property type="match status" value="1"/>
</dbReference>
<dbReference type="PRINTS" id="PR00344">
    <property type="entry name" value="BCTRLSENSOR"/>
</dbReference>